<dbReference type="EC" id="1.14.13.24" evidence="4"/>
<protein>
    <submittedName>
        <fullName evidence="4">3-hydroxybenzoate 6-hydroxylase 1</fullName>
        <ecNumber evidence="4">1.14.13.24</ecNumber>
    </submittedName>
</protein>
<dbReference type="InterPro" id="IPR036188">
    <property type="entry name" value="FAD/NAD-bd_sf"/>
</dbReference>
<evidence type="ECO:0000259" key="3">
    <source>
        <dbReference type="Pfam" id="PF01494"/>
    </source>
</evidence>
<reference evidence="4 5" key="1">
    <citation type="journal article" date="2013" name="Genome Announc.">
        <title>Draft Genome Sequence of Bhargavaea cecembensis Strain DSE10T, Isolated from a Deep-Sea Sediment Sample Collected at a Depth of 5,904 m from the Chagos-Laccadive Ridge System in the Indian Ocean.</title>
        <authorList>
            <person name="Shivaji S."/>
            <person name="Ara S."/>
            <person name="Begum Z."/>
            <person name="Ruth M."/>
            <person name="Singh A."/>
            <person name="Kumar Pinnaka A."/>
        </authorList>
    </citation>
    <scope>NUCLEOTIDE SEQUENCE [LARGE SCALE GENOMIC DNA]</scope>
    <source>
        <strain evidence="4 5">DSE10</strain>
    </source>
</reference>
<proteinExistence type="predicted"/>
<organism evidence="4 5">
    <name type="scientific">Bhargavaea cecembensis DSE10</name>
    <dbReference type="NCBI Taxonomy" id="1235279"/>
    <lineage>
        <taxon>Bacteria</taxon>
        <taxon>Bacillati</taxon>
        <taxon>Bacillota</taxon>
        <taxon>Bacilli</taxon>
        <taxon>Bacillales</taxon>
        <taxon>Caryophanaceae</taxon>
        <taxon>Bhargavaea</taxon>
    </lineage>
</organism>
<dbReference type="SUPFAM" id="SSF54373">
    <property type="entry name" value="FAD-linked reductases, C-terminal domain"/>
    <property type="match status" value="1"/>
</dbReference>
<dbReference type="RefSeq" id="WP_008297672.1">
    <property type="nucleotide sequence ID" value="NZ_AOFT01000003.1"/>
</dbReference>
<dbReference type="PANTHER" id="PTHR13789">
    <property type="entry name" value="MONOOXYGENASE"/>
    <property type="match status" value="1"/>
</dbReference>
<keyword evidence="5" id="KW-1185">Reference proteome</keyword>
<name>M7NF72_9BACL</name>
<dbReference type="NCBIfam" id="NF005720">
    <property type="entry name" value="PRK07538.1"/>
    <property type="match status" value="1"/>
</dbReference>
<dbReference type="Proteomes" id="UP000011919">
    <property type="component" value="Unassembled WGS sequence"/>
</dbReference>
<dbReference type="Gene3D" id="3.50.50.60">
    <property type="entry name" value="FAD/NAD(P)-binding domain"/>
    <property type="match status" value="1"/>
</dbReference>
<dbReference type="PRINTS" id="PR00420">
    <property type="entry name" value="RNGMNOXGNASE"/>
</dbReference>
<dbReference type="STRING" id="1235279.C772_00848"/>
<keyword evidence="2" id="KW-0503">Monooxygenase</keyword>
<keyword evidence="1 4" id="KW-0560">Oxidoreductase</keyword>
<dbReference type="SUPFAM" id="SSF51905">
    <property type="entry name" value="FAD/NAD(P)-binding domain"/>
    <property type="match status" value="1"/>
</dbReference>
<evidence type="ECO:0000313" key="5">
    <source>
        <dbReference type="Proteomes" id="UP000011919"/>
    </source>
</evidence>
<dbReference type="InterPro" id="IPR002938">
    <property type="entry name" value="FAD-bd"/>
</dbReference>
<evidence type="ECO:0000256" key="1">
    <source>
        <dbReference type="ARBA" id="ARBA00023002"/>
    </source>
</evidence>
<dbReference type="Pfam" id="PF01494">
    <property type="entry name" value="FAD_binding_3"/>
    <property type="match status" value="1"/>
</dbReference>
<evidence type="ECO:0000313" key="4">
    <source>
        <dbReference type="EMBL" id="EMR07203.1"/>
    </source>
</evidence>
<dbReference type="InterPro" id="IPR050493">
    <property type="entry name" value="FAD-dep_Monooxygenase_BioMet"/>
</dbReference>
<dbReference type="PATRIC" id="fig|1235279.3.peg.861"/>
<gene>
    <name evidence="4" type="primary">xlnD</name>
    <name evidence="4" type="ORF">C772_00848</name>
</gene>
<dbReference type="GO" id="GO:0018669">
    <property type="term" value="F:3-hydroxybenzoate 6-monooxygenase activity"/>
    <property type="evidence" value="ECO:0007669"/>
    <property type="project" value="UniProtKB-EC"/>
</dbReference>
<dbReference type="EMBL" id="AOFT01000003">
    <property type="protein sequence ID" value="EMR07203.1"/>
    <property type="molecule type" value="Genomic_DNA"/>
</dbReference>
<dbReference type="PANTHER" id="PTHR13789:SF268">
    <property type="entry name" value="5-METHYLPHENAZINE-1-CARBOXYLATE 1-MONOOXYGENASE"/>
    <property type="match status" value="1"/>
</dbReference>
<evidence type="ECO:0000256" key="2">
    <source>
        <dbReference type="ARBA" id="ARBA00023033"/>
    </source>
</evidence>
<dbReference type="GO" id="GO:0071949">
    <property type="term" value="F:FAD binding"/>
    <property type="evidence" value="ECO:0007669"/>
    <property type="project" value="InterPro"/>
</dbReference>
<sequence length="421" mass="46855">MTNVKTAIIAGGGIGGLVTALQLHRAGVDVKVFESVSEIRALGVGINLLPHAVRVLTELGLEEKLEETGLPTRELIYVNKFGSRIWQEDRGKHAGYEWSQYSIHRGRLQMLLLDAVKKRLGEEAVRTGHHLGSFEETADGVTARFVDKKTGEPLGEHSADVLIAADGIHSVVRRHFYPDEGLPKYGKRILWRAVTEGEPYLSGRSMIMAGHQNQKFVAYPIGPEEEGRGRSLINWIAELWVDDMPEPADWNKSIDREKFASAFADWDFGWLNVPKLIEGAEAVYEFPMVDRDPLPQWSFGRVTLLGDAAHPMYPIGSNGASQAILDSEALRIAIEEQPDAESALKAYESVRLAPTAQIVRTNRQNGPEVVMQMAEERAPEGFDRIEDVIPREELVAVADRYKQIAGFDKESLNRKAVGVRD</sequence>
<dbReference type="eggNOG" id="COG0654">
    <property type="taxonomic scope" value="Bacteria"/>
</dbReference>
<accession>M7NF72</accession>
<comment type="caution">
    <text evidence="4">The sequence shown here is derived from an EMBL/GenBank/DDBJ whole genome shotgun (WGS) entry which is preliminary data.</text>
</comment>
<dbReference type="AlphaFoldDB" id="M7NF72"/>
<dbReference type="Gene3D" id="3.30.9.30">
    <property type="match status" value="1"/>
</dbReference>
<feature type="domain" description="FAD-binding" evidence="3">
    <location>
        <begin position="7"/>
        <end position="360"/>
    </location>
</feature>